<dbReference type="InterPro" id="IPR017825">
    <property type="entry name" value="Lycopene_cyclase_dom"/>
</dbReference>
<comment type="pathway">
    <text evidence="2">Carotenoid biosynthesis.</text>
</comment>
<feature type="transmembrane region" description="Helical" evidence="8">
    <location>
        <begin position="39"/>
        <end position="67"/>
    </location>
</feature>
<evidence type="ECO:0000256" key="1">
    <source>
        <dbReference type="ARBA" id="ARBA00004141"/>
    </source>
</evidence>
<keyword evidence="10" id="KW-1185">Reference proteome</keyword>
<dbReference type="Proteomes" id="UP000602087">
    <property type="component" value="Unassembled WGS sequence"/>
</dbReference>
<evidence type="ECO:0000313" key="9">
    <source>
        <dbReference type="EMBL" id="MBI9114405.1"/>
    </source>
</evidence>
<proteinExistence type="predicted"/>
<dbReference type="RefSeq" id="WP_198732955.1">
    <property type="nucleotide sequence ID" value="NZ_JAEINH010000003.1"/>
</dbReference>
<comment type="subcellular location">
    <subcellularLocation>
        <location evidence="1">Membrane</location>
        <topology evidence="1">Multi-pass membrane protein</topology>
    </subcellularLocation>
</comment>
<keyword evidence="3 8" id="KW-0812">Transmembrane</keyword>
<evidence type="ECO:0000256" key="7">
    <source>
        <dbReference type="ARBA" id="ARBA00023235"/>
    </source>
</evidence>
<evidence type="ECO:0000313" key="10">
    <source>
        <dbReference type="Proteomes" id="UP000602087"/>
    </source>
</evidence>
<sequence length="114" mass="12692">MTYLLLNAVFLVVVLAVVAGVRLRARRTGPPPRPHGRPWWLLVGIVMAVLVILTVVFDSVMIAADLFRFSDEHMTGLRVWLAPVEDLAWPVAAALLLPTLWDAARRTTPPEDSR</sequence>
<feature type="transmembrane region" description="Helical" evidence="8">
    <location>
        <begin position="79"/>
        <end position="101"/>
    </location>
</feature>
<evidence type="ECO:0000256" key="5">
    <source>
        <dbReference type="ARBA" id="ARBA00022989"/>
    </source>
</evidence>
<accession>A0A934IAW3</accession>
<gene>
    <name evidence="9" type="ORF">JAV76_05180</name>
</gene>
<dbReference type="GO" id="GO:0016020">
    <property type="term" value="C:membrane"/>
    <property type="evidence" value="ECO:0007669"/>
    <property type="project" value="UniProtKB-SubCell"/>
</dbReference>
<evidence type="ECO:0000256" key="4">
    <source>
        <dbReference type="ARBA" id="ARBA00022746"/>
    </source>
</evidence>
<dbReference type="EMBL" id="JAEINH010000003">
    <property type="protein sequence ID" value="MBI9114405.1"/>
    <property type="molecule type" value="Genomic_DNA"/>
</dbReference>
<keyword evidence="6 8" id="KW-0472">Membrane</keyword>
<evidence type="ECO:0000256" key="3">
    <source>
        <dbReference type="ARBA" id="ARBA00022692"/>
    </source>
</evidence>
<evidence type="ECO:0000256" key="6">
    <source>
        <dbReference type="ARBA" id="ARBA00023136"/>
    </source>
</evidence>
<organism evidence="9 10">
    <name type="scientific">Sanguibacter suaedae</name>
    <dbReference type="NCBI Taxonomy" id="2795737"/>
    <lineage>
        <taxon>Bacteria</taxon>
        <taxon>Bacillati</taxon>
        <taxon>Actinomycetota</taxon>
        <taxon>Actinomycetes</taxon>
        <taxon>Micrococcales</taxon>
        <taxon>Sanguibacteraceae</taxon>
        <taxon>Sanguibacter</taxon>
    </lineage>
</organism>
<comment type="caution">
    <text evidence="9">The sequence shown here is derived from an EMBL/GenBank/DDBJ whole genome shotgun (WGS) entry which is preliminary data.</text>
</comment>
<reference evidence="9" key="1">
    <citation type="submission" date="2020-12" db="EMBL/GenBank/DDBJ databases">
        <title>Sanguibacter suaedae sp. nov., isolated from Suaeda aralocaspica.</title>
        <authorList>
            <person name="Ma Q."/>
        </authorList>
    </citation>
    <scope>NUCLEOTIDE SEQUENCE</scope>
    <source>
        <strain evidence="9">YZGR15</strain>
    </source>
</reference>
<keyword evidence="4" id="KW-0125">Carotenoid biosynthesis</keyword>
<name>A0A934IAW3_9MICO</name>
<dbReference type="GO" id="GO:0045436">
    <property type="term" value="F:lycopene beta cyclase activity"/>
    <property type="evidence" value="ECO:0007669"/>
    <property type="project" value="UniProtKB-ARBA"/>
</dbReference>
<keyword evidence="5 8" id="KW-1133">Transmembrane helix</keyword>
<evidence type="ECO:0000256" key="8">
    <source>
        <dbReference type="SAM" id="Phobius"/>
    </source>
</evidence>
<keyword evidence="7" id="KW-0413">Isomerase</keyword>
<protein>
    <submittedName>
        <fullName evidence="9">Lycopene cyclase domain-containing protein</fullName>
    </submittedName>
</protein>
<dbReference type="GO" id="GO:0016117">
    <property type="term" value="P:carotenoid biosynthetic process"/>
    <property type="evidence" value="ECO:0007669"/>
    <property type="project" value="UniProtKB-KW"/>
</dbReference>
<evidence type="ECO:0000256" key="2">
    <source>
        <dbReference type="ARBA" id="ARBA00004829"/>
    </source>
</evidence>
<dbReference type="NCBIfam" id="TIGR03462">
    <property type="entry name" value="CarR_dom_SF"/>
    <property type="match status" value="1"/>
</dbReference>
<dbReference type="AlphaFoldDB" id="A0A934IAW3"/>
<dbReference type="GO" id="GO:0016872">
    <property type="term" value="F:intramolecular lyase activity"/>
    <property type="evidence" value="ECO:0007669"/>
    <property type="project" value="InterPro"/>
</dbReference>